<feature type="transmembrane region" description="Helical" evidence="5">
    <location>
        <begin position="321"/>
        <end position="340"/>
    </location>
</feature>
<feature type="transmembrane region" description="Helical" evidence="5">
    <location>
        <begin position="196"/>
        <end position="212"/>
    </location>
</feature>
<comment type="subcellular location">
    <subcellularLocation>
        <location evidence="1">Membrane</location>
        <topology evidence="1">Multi-pass membrane protein</topology>
    </subcellularLocation>
</comment>
<dbReference type="Pfam" id="PF04932">
    <property type="entry name" value="Wzy_C"/>
    <property type="match status" value="1"/>
</dbReference>
<dbReference type="GO" id="GO:0016020">
    <property type="term" value="C:membrane"/>
    <property type="evidence" value="ECO:0007669"/>
    <property type="project" value="UniProtKB-SubCell"/>
</dbReference>
<sequence>MRLRISDPWMFSLYALPLFLFPLSTAGSGIAMGLLIIAYAISGHWRNWRQIGARRWYLPWLLLMAWSAIGLLWTSNMFFGQKVTVSTFDAIFAFIGATLPWQERWVKWVIRWFLAGILVNEILAFLMTWKILPWHNTDAIPYTGFCDHIFLSLIIAHAVLWLIYDQKIQWNFSRWINWVLIFLFALQMALTPGRSGQVLLILLLPIALFLLYPGRWRWALPLAGALGALLLLVIPEVRQHLLVGVQELVTFSPTQADVQTSWGIRLVAIWAGALLFWLHPIFGVGTGDFYPAVLHLQAQHLLPATPGFIMNTAANSFLSEAASLGLIGLILFLWVLWAIGKESWQARQTPQGWFVLAYFAIYVIGGLFDSLSWGYADAVNIALFAGMPLLARWSPDPRR</sequence>
<name>A0AAE2YP89_9PROT</name>
<proteinExistence type="predicted"/>
<feature type="transmembrane region" description="Helical" evidence="5">
    <location>
        <begin position="352"/>
        <end position="368"/>
    </location>
</feature>
<dbReference type="RefSeq" id="WP_215885433.1">
    <property type="nucleotide sequence ID" value="NZ_JAAXYO010000066.1"/>
</dbReference>
<dbReference type="EMBL" id="JAAXYO010000066">
    <property type="protein sequence ID" value="MBU2787720.1"/>
    <property type="molecule type" value="Genomic_DNA"/>
</dbReference>
<organism evidence="7 8">
    <name type="scientific">Igneacidithiobacillus copahuensis</name>
    <dbReference type="NCBI Taxonomy" id="2724909"/>
    <lineage>
        <taxon>Bacteria</taxon>
        <taxon>Pseudomonadati</taxon>
        <taxon>Pseudomonadota</taxon>
        <taxon>Acidithiobacillia</taxon>
        <taxon>Acidithiobacillales</taxon>
        <taxon>Acidithiobacillaceae</taxon>
        <taxon>Igneacidithiobacillus</taxon>
    </lineage>
</organism>
<comment type="caution">
    <text evidence="7">The sequence shown here is derived from an EMBL/GenBank/DDBJ whole genome shotgun (WGS) entry which is preliminary data.</text>
</comment>
<reference evidence="7" key="1">
    <citation type="journal article" date="2021" name="ISME J.">
        <title>Genomic evolution of the class Acidithiobacillia: deep-branching Proteobacteria living in extreme acidic conditions.</title>
        <authorList>
            <person name="Moya-Beltran A."/>
            <person name="Beard S."/>
            <person name="Rojas-Villalobos C."/>
            <person name="Issotta F."/>
            <person name="Gallardo Y."/>
            <person name="Ulloa R."/>
            <person name="Giaveno A."/>
            <person name="Degli Esposti M."/>
            <person name="Johnson D.B."/>
            <person name="Quatrini R."/>
        </authorList>
    </citation>
    <scope>NUCLEOTIDE SEQUENCE</scope>
    <source>
        <strain evidence="7">VAN18-1</strain>
    </source>
</reference>
<feature type="transmembrane region" description="Helical" evidence="5">
    <location>
        <begin position="139"/>
        <end position="163"/>
    </location>
</feature>
<evidence type="ECO:0000256" key="5">
    <source>
        <dbReference type="SAM" id="Phobius"/>
    </source>
</evidence>
<dbReference type="Proteomes" id="UP001197378">
    <property type="component" value="Unassembled WGS sequence"/>
</dbReference>
<evidence type="ECO:0000256" key="1">
    <source>
        <dbReference type="ARBA" id="ARBA00004141"/>
    </source>
</evidence>
<feature type="transmembrane region" description="Helical" evidence="5">
    <location>
        <begin position="219"/>
        <end position="242"/>
    </location>
</feature>
<evidence type="ECO:0000259" key="6">
    <source>
        <dbReference type="Pfam" id="PF04932"/>
    </source>
</evidence>
<feature type="transmembrane region" description="Helical" evidence="5">
    <location>
        <begin position="175"/>
        <end position="190"/>
    </location>
</feature>
<evidence type="ECO:0000256" key="2">
    <source>
        <dbReference type="ARBA" id="ARBA00022692"/>
    </source>
</evidence>
<feature type="transmembrane region" description="Helical" evidence="5">
    <location>
        <begin position="85"/>
        <end position="101"/>
    </location>
</feature>
<keyword evidence="8" id="KW-1185">Reference proteome</keyword>
<evidence type="ECO:0000313" key="7">
    <source>
        <dbReference type="EMBL" id="MBU2787720.1"/>
    </source>
</evidence>
<evidence type="ECO:0000313" key="8">
    <source>
        <dbReference type="Proteomes" id="UP001197378"/>
    </source>
</evidence>
<evidence type="ECO:0000256" key="4">
    <source>
        <dbReference type="ARBA" id="ARBA00023136"/>
    </source>
</evidence>
<dbReference type="PANTHER" id="PTHR37422:SF13">
    <property type="entry name" value="LIPOPOLYSACCHARIDE BIOSYNTHESIS PROTEIN PA4999-RELATED"/>
    <property type="match status" value="1"/>
</dbReference>
<keyword evidence="4 5" id="KW-0472">Membrane</keyword>
<dbReference type="PANTHER" id="PTHR37422">
    <property type="entry name" value="TEICHURONIC ACID BIOSYNTHESIS PROTEIN TUAE"/>
    <property type="match status" value="1"/>
</dbReference>
<feature type="domain" description="O-antigen ligase-related" evidence="6">
    <location>
        <begin position="180"/>
        <end position="333"/>
    </location>
</feature>
<evidence type="ECO:0000256" key="3">
    <source>
        <dbReference type="ARBA" id="ARBA00022989"/>
    </source>
</evidence>
<feature type="transmembrane region" description="Helical" evidence="5">
    <location>
        <begin position="108"/>
        <end position="127"/>
    </location>
</feature>
<accession>A0AAE2YP89</accession>
<feature type="transmembrane region" description="Helical" evidence="5">
    <location>
        <begin position="262"/>
        <end position="282"/>
    </location>
</feature>
<feature type="transmembrane region" description="Helical" evidence="5">
    <location>
        <begin position="20"/>
        <end position="45"/>
    </location>
</feature>
<protein>
    <submittedName>
        <fullName evidence="7">Polymerase</fullName>
    </submittedName>
</protein>
<feature type="transmembrane region" description="Helical" evidence="5">
    <location>
        <begin position="57"/>
        <end position="79"/>
    </location>
</feature>
<dbReference type="InterPro" id="IPR007016">
    <property type="entry name" value="O-antigen_ligase-rel_domated"/>
</dbReference>
<keyword evidence="3 5" id="KW-1133">Transmembrane helix</keyword>
<gene>
    <name evidence="7" type="ORF">HFQ13_05810</name>
</gene>
<dbReference type="InterPro" id="IPR051533">
    <property type="entry name" value="WaaL-like"/>
</dbReference>
<keyword evidence="2 5" id="KW-0812">Transmembrane</keyword>
<dbReference type="AlphaFoldDB" id="A0AAE2YP89"/>